<keyword evidence="2" id="KW-1003">Cell membrane</keyword>
<evidence type="ECO:0000256" key="7">
    <source>
        <dbReference type="ARBA" id="ARBA00023136"/>
    </source>
</evidence>
<reference evidence="11" key="1">
    <citation type="journal article" date="2019" name="Int. J. Syst. Evol. Microbiol.">
        <title>The Global Catalogue of Microorganisms (GCM) 10K type strain sequencing project: providing services to taxonomists for standard genome sequencing and annotation.</title>
        <authorList>
            <consortium name="The Broad Institute Genomics Platform"/>
            <consortium name="The Broad Institute Genome Sequencing Center for Infectious Disease"/>
            <person name="Wu L."/>
            <person name="Ma J."/>
        </authorList>
    </citation>
    <scope>NUCLEOTIDE SEQUENCE [LARGE SCALE GENOMIC DNA]</scope>
    <source>
        <strain evidence="11">JCM 17979</strain>
    </source>
</reference>
<evidence type="ECO:0000256" key="8">
    <source>
        <dbReference type="SAM" id="Phobius"/>
    </source>
</evidence>
<dbReference type="PANTHER" id="PTHR33908:SF11">
    <property type="entry name" value="MEMBRANE PROTEIN"/>
    <property type="match status" value="1"/>
</dbReference>
<protein>
    <submittedName>
        <fullName evidence="10">Glycosyltransferase family 39 protein</fullName>
    </submittedName>
</protein>
<evidence type="ECO:0000256" key="6">
    <source>
        <dbReference type="ARBA" id="ARBA00022989"/>
    </source>
</evidence>
<evidence type="ECO:0000256" key="1">
    <source>
        <dbReference type="ARBA" id="ARBA00004651"/>
    </source>
</evidence>
<feature type="transmembrane region" description="Helical" evidence="8">
    <location>
        <begin position="326"/>
        <end position="346"/>
    </location>
</feature>
<name>A0ABP9CL41_9PSEU</name>
<dbReference type="RefSeq" id="WP_345424837.1">
    <property type="nucleotide sequence ID" value="NZ_BAABHO010000085.1"/>
</dbReference>
<organism evidence="10 11">
    <name type="scientific">Actinomycetospora chlora</name>
    <dbReference type="NCBI Taxonomy" id="663608"/>
    <lineage>
        <taxon>Bacteria</taxon>
        <taxon>Bacillati</taxon>
        <taxon>Actinomycetota</taxon>
        <taxon>Actinomycetes</taxon>
        <taxon>Pseudonocardiales</taxon>
        <taxon>Pseudonocardiaceae</taxon>
        <taxon>Actinomycetospora</taxon>
    </lineage>
</organism>
<evidence type="ECO:0000259" key="9">
    <source>
        <dbReference type="Pfam" id="PF13231"/>
    </source>
</evidence>
<evidence type="ECO:0000313" key="11">
    <source>
        <dbReference type="Proteomes" id="UP001500928"/>
    </source>
</evidence>
<dbReference type="InterPro" id="IPR050297">
    <property type="entry name" value="LipidA_mod_glycosyltrf_83"/>
</dbReference>
<dbReference type="EMBL" id="BAABHO010000085">
    <property type="protein sequence ID" value="GAA4813145.1"/>
    <property type="molecule type" value="Genomic_DNA"/>
</dbReference>
<feature type="transmembrane region" description="Helical" evidence="8">
    <location>
        <begin position="297"/>
        <end position="317"/>
    </location>
</feature>
<gene>
    <name evidence="10" type="ORF">GCM10023200_58650</name>
</gene>
<keyword evidence="3" id="KW-0328">Glycosyltransferase</keyword>
<feature type="domain" description="Glycosyltransferase RgtA/B/C/D-like" evidence="9">
    <location>
        <begin position="54"/>
        <end position="213"/>
    </location>
</feature>
<feature type="transmembrane region" description="Helical" evidence="8">
    <location>
        <begin position="12"/>
        <end position="34"/>
    </location>
</feature>
<keyword evidence="7 8" id="KW-0472">Membrane</keyword>
<evidence type="ECO:0000256" key="4">
    <source>
        <dbReference type="ARBA" id="ARBA00022679"/>
    </source>
</evidence>
<keyword evidence="5 8" id="KW-0812">Transmembrane</keyword>
<evidence type="ECO:0000313" key="10">
    <source>
        <dbReference type="EMBL" id="GAA4813145.1"/>
    </source>
</evidence>
<keyword evidence="11" id="KW-1185">Reference proteome</keyword>
<dbReference type="Proteomes" id="UP001500928">
    <property type="component" value="Unassembled WGS sequence"/>
</dbReference>
<comment type="subcellular location">
    <subcellularLocation>
        <location evidence="1">Cell membrane</location>
        <topology evidence="1">Multi-pass membrane protein</topology>
    </subcellularLocation>
</comment>
<feature type="transmembrane region" description="Helical" evidence="8">
    <location>
        <begin position="104"/>
        <end position="123"/>
    </location>
</feature>
<keyword evidence="6 8" id="KW-1133">Transmembrane helix</keyword>
<dbReference type="InterPro" id="IPR038731">
    <property type="entry name" value="RgtA/B/C-like"/>
</dbReference>
<feature type="transmembrane region" description="Helical" evidence="8">
    <location>
        <begin position="244"/>
        <end position="266"/>
    </location>
</feature>
<feature type="transmembrane region" description="Helical" evidence="8">
    <location>
        <begin position="195"/>
        <end position="213"/>
    </location>
</feature>
<evidence type="ECO:0000256" key="3">
    <source>
        <dbReference type="ARBA" id="ARBA00022676"/>
    </source>
</evidence>
<evidence type="ECO:0000256" key="2">
    <source>
        <dbReference type="ARBA" id="ARBA00022475"/>
    </source>
</evidence>
<feature type="transmembrane region" description="Helical" evidence="8">
    <location>
        <begin position="153"/>
        <end position="183"/>
    </location>
</feature>
<feature type="transmembrane region" description="Helical" evidence="8">
    <location>
        <begin position="273"/>
        <end position="291"/>
    </location>
</feature>
<accession>A0ABP9CL41</accession>
<comment type="caution">
    <text evidence="10">The sequence shown here is derived from an EMBL/GenBank/DDBJ whole genome shotgun (WGS) entry which is preliminary data.</text>
</comment>
<keyword evidence="4" id="KW-0808">Transferase</keyword>
<proteinExistence type="predicted"/>
<sequence>MTDTARDRLLRAAPLLIGLAVTVLLLAVSGRYGFHRDEFYYLVSGRHPAWGYVDNPPLTPWLARAQEALFGVSPTALRVVPALATGLSVVVTGRMARELGGDRVAAAVAAACLAGAAFPLATGHMLSTSTLDLLAWTLLSWLLVRALRDGGPAWLAVGAVAGVGLLDKSLVATLLGAAALGVLAVGPRRVFRDPWLGAAALLALAVWAPYLVWQATHGWPQLAFARQVATVGNGGSEPRWTFPLFQLIEVSPFLVPVWVAGLWRLARDPAVRSARAFAITYAVLFVALLVAGGKHYYLAGAYPVLLAAGAAPVVAWVRRARWRPRVVTAVLAVNVVVVAWLVLPLIPATALAGSPQAAVSPIAPETVGWPELVGTVAAATRLVPPDQQRSTVVLGRNYGEAGAVAVLGPGLPPAYSGQNSYADWGPPPESATTVIVLGYDEATLRRWFTDVRPVARIDNAAGVPNDERGAPVWIATGRRDTWAALWPQVRRLA</sequence>
<dbReference type="Pfam" id="PF13231">
    <property type="entry name" value="PMT_2"/>
    <property type="match status" value="1"/>
</dbReference>
<evidence type="ECO:0000256" key="5">
    <source>
        <dbReference type="ARBA" id="ARBA00022692"/>
    </source>
</evidence>
<dbReference type="PANTHER" id="PTHR33908">
    <property type="entry name" value="MANNOSYLTRANSFERASE YKCB-RELATED"/>
    <property type="match status" value="1"/>
</dbReference>